<evidence type="ECO:0000256" key="1">
    <source>
        <dbReference type="ARBA" id="ARBA00004651"/>
    </source>
</evidence>
<protein>
    <submittedName>
        <fullName evidence="10">Glycosyl transferase</fullName>
    </submittedName>
</protein>
<evidence type="ECO:0000313" key="11">
    <source>
        <dbReference type="Proteomes" id="UP000194931"/>
    </source>
</evidence>
<reference evidence="11" key="1">
    <citation type="submission" date="2014-06" db="EMBL/GenBank/DDBJ databases">
        <authorList>
            <person name="Winans N.J."/>
            <person name="Newell P.D."/>
            <person name="Douglas A.E."/>
        </authorList>
    </citation>
    <scope>NUCLEOTIDE SEQUENCE [LARGE SCALE GENOMIC DNA]</scope>
</reference>
<dbReference type="Proteomes" id="UP000194931">
    <property type="component" value="Unassembled WGS sequence"/>
</dbReference>
<comment type="subcellular location">
    <subcellularLocation>
        <location evidence="1">Cell membrane</location>
        <topology evidence="1">Multi-pass membrane protein</topology>
    </subcellularLocation>
</comment>
<dbReference type="GO" id="GO:0005886">
    <property type="term" value="C:plasma membrane"/>
    <property type="evidence" value="ECO:0007669"/>
    <property type="project" value="UniProtKB-SubCell"/>
</dbReference>
<evidence type="ECO:0000313" key="10">
    <source>
        <dbReference type="EMBL" id="OUJ14077.1"/>
    </source>
</evidence>
<dbReference type="PANTHER" id="PTHR33908">
    <property type="entry name" value="MANNOSYLTRANSFERASE YKCB-RELATED"/>
    <property type="match status" value="1"/>
</dbReference>
<evidence type="ECO:0000256" key="6">
    <source>
        <dbReference type="ARBA" id="ARBA00022989"/>
    </source>
</evidence>
<dbReference type="PROSITE" id="PS51257">
    <property type="entry name" value="PROKAR_LIPOPROTEIN"/>
    <property type="match status" value="1"/>
</dbReference>
<accession>A0A252BYY7</accession>
<feature type="transmembrane region" description="Helical" evidence="8">
    <location>
        <begin position="109"/>
        <end position="130"/>
    </location>
</feature>
<dbReference type="eggNOG" id="COG1807">
    <property type="taxonomic scope" value="Bacteria"/>
</dbReference>
<feature type="transmembrane region" description="Helical" evidence="8">
    <location>
        <begin position="334"/>
        <end position="353"/>
    </location>
</feature>
<gene>
    <name evidence="10" type="ORF">HK26_00330</name>
</gene>
<dbReference type="STRING" id="1236501.GCA_000613865_02595"/>
<evidence type="ECO:0000256" key="2">
    <source>
        <dbReference type="ARBA" id="ARBA00022475"/>
    </source>
</evidence>
<evidence type="ECO:0000256" key="7">
    <source>
        <dbReference type="ARBA" id="ARBA00023136"/>
    </source>
</evidence>
<evidence type="ECO:0000256" key="3">
    <source>
        <dbReference type="ARBA" id="ARBA00022676"/>
    </source>
</evidence>
<name>A0A252BYY7_9PROT</name>
<keyword evidence="6 8" id="KW-1133">Transmembrane helix</keyword>
<keyword evidence="3" id="KW-0328">Glycosyltransferase</keyword>
<feature type="transmembrane region" description="Helical" evidence="8">
    <location>
        <begin position="310"/>
        <end position="328"/>
    </location>
</feature>
<evidence type="ECO:0000256" key="5">
    <source>
        <dbReference type="ARBA" id="ARBA00022692"/>
    </source>
</evidence>
<dbReference type="InterPro" id="IPR038731">
    <property type="entry name" value="RgtA/B/C-like"/>
</dbReference>
<dbReference type="Pfam" id="PF13231">
    <property type="entry name" value="PMT_2"/>
    <property type="match status" value="1"/>
</dbReference>
<proteinExistence type="predicted"/>
<dbReference type="GO" id="GO:0009103">
    <property type="term" value="P:lipopolysaccharide biosynthetic process"/>
    <property type="evidence" value="ECO:0007669"/>
    <property type="project" value="UniProtKB-ARBA"/>
</dbReference>
<feature type="transmembrane region" description="Helical" evidence="8">
    <location>
        <begin position="280"/>
        <end position="298"/>
    </location>
</feature>
<evidence type="ECO:0000256" key="4">
    <source>
        <dbReference type="ARBA" id="ARBA00022679"/>
    </source>
</evidence>
<feature type="transmembrane region" description="Helical" evidence="8">
    <location>
        <begin position="76"/>
        <end position="97"/>
    </location>
</feature>
<keyword evidence="2" id="KW-1003">Cell membrane</keyword>
<dbReference type="EMBL" id="JOPJ01000001">
    <property type="protein sequence ID" value="OUJ14077.1"/>
    <property type="molecule type" value="Genomic_DNA"/>
</dbReference>
<keyword evidence="7 8" id="KW-0472">Membrane</keyword>
<sequence length="489" mass="52777">MRAALAPCTYWWWGLACLTLVRLVLAASIPLSPDEAYYRIWALAPAGGYLDHPPMVAVWARVGMLLAGDTALGVRLLGPVSTCLATMLIVQSAWCWLHGQVAPEQVRAGGLRAGLLFNGTLSVGLGTLVMTPDTPLLFFMALLLWGLVGACIGGQRRMWLLAGLATGLGFDSKYTMLLPLAGLGLWLLATKEGRSWLRTPWPYCAAVLALVCTVPVIWWNAEHAWASFAKQGGRVGDWNPAHALAFMGELLGGQVGLASPLVFIFFVGAVWLLWQRRSSFATLLLCMVALPAAVFAQHALGARVQANWPVVLYPILALAAAQVAWPWWRSAGFVGIGLAGVVGVQAAFMPLRLSPHLDMTLRQMGGWPDFARSVSARVPEGAPLVADEYGLASELAFYAPERVVLGAEPRWRLFSLPHPACGTLAYLVLSHKRAGPPDDHLFEVLETLPEQARTRGGIVADTYALFHVRLRCPAPGQVYGAALLPGRGR</sequence>
<feature type="transmembrane region" description="Helical" evidence="8">
    <location>
        <begin position="136"/>
        <end position="153"/>
    </location>
</feature>
<keyword evidence="4 10" id="KW-0808">Transferase</keyword>
<comment type="caution">
    <text evidence="10">The sequence shown here is derived from an EMBL/GenBank/DDBJ whole genome shotgun (WGS) entry which is preliminary data.</text>
</comment>
<feature type="domain" description="Glycosyltransferase RgtA/B/C/D-like" evidence="9">
    <location>
        <begin position="51"/>
        <end position="219"/>
    </location>
</feature>
<dbReference type="AlphaFoldDB" id="A0A252BYY7"/>
<evidence type="ECO:0000259" key="9">
    <source>
        <dbReference type="Pfam" id="PF13231"/>
    </source>
</evidence>
<dbReference type="GO" id="GO:0016763">
    <property type="term" value="F:pentosyltransferase activity"/>
    <property type="evidence" value="ECO:0007669"/>
    <property type="project" value="TreeGrafter"/>
</dbReference>
<keyword evidence="11" id="KW-1185">Reference proteome</keyword>
<feature type="transmembrane region" description="Helical" evidence="8">
    <location>
        <begin position="255"/>
        <end position="274"/>
    </location>
</feature>
<dbReference type="PANTHER" id="PTHR33908:SF11">
    <property type="entry name" value="MEMBRANE PROTEIN"/>
    <property type="match status" value="1"/>
</dbReference>
<organism evidence="10 11">
    <name type="scientific">Acetobacter okinawensis</name>
    <dbReference type="NCBI Taxonomy" id="1076594"/>
    <lineage>
        <taxon>Bacteria</taxon>
        <taxon>Pseudomonadati</taxon>
        <taxon>Pseudomonadota</taxon>
        <taxon>Alphaproteobacteria</taxon>
        <taxon>Acetobacterales</taxon>
        <taxon>Acetobacteraceae</taxon>
        <taxon>Acetobacter</taxon>
    </lineage>
</organism>
<keyword evidence="5 8" id="KW-0812">Transmembrane</keyword>
<feature type="transmembrane region" description="Helical" evidence="8">
    <location>
        <begin position="160"/>
        <end position="188"/>
    </location>
</feature>
<evidence type="ECO:0000256" key="8">
    <source>
        <dbReference type="SAM" id="Phobius"/>
    </source>
</evidence>
<feature type="transmembrane region" description="Helical" evidence="8">
    <location>
        <begin position="200"/>
        <end position="221"/>
    </location>
</feature>
<dbReference type="InterPro" id="IPR050297">
    <property type="entry name" value="LipidA_mod_glycosyltrf_83"/>
</dbReference>